<gene>
    <name evidence="3" type="ORF">EW145_g7059</name>
</gene>
<keyword evidence="4" id="KW-1185">Reference proteome</keyword>
<dbReference type="SUPFAM" id="SSF81383">
    <property type="entry name" value="F-box domain"/>
    <property type="match status" value="1"/>
</dbReference>
<dbReference type="OrthoDB" id="2322499at2759"/>
<comment type="caution">
    <text evidence="3">The sequence shown here is derived from an EMBL/GenBank/DDBJ whole genome shotgun (WGS) entry which is preliminary data.</text>
</comment>
<dbReference type="PROSITE" id="PS50181">
    <property type="entry name" value="FBOX"/>
    <property type="match status" value="1"/>
</dbReference>
<proteinExistence type="predicted"/>
<evidence type="ECO:0000313" key="3">
    <source>
        <dbReference type="EMBL" id="THH00583.1"/>
    </source>
</evidence>
<organism evidence="3 4">
    <name type="scientific">Phellinidium pouzarii</name>
    <dbReference type="NCBI Taxonomy" id="167371"/>
    <lineage>
        <taxon>Eukaryota</taxon>
        <taxon>Fungi</taxon>
        <taxon>Dikarya</taxon>
        <taxon>Basidiomycota</taxon>
        <taxon>Agaricomycotina</taxon>
        <taxon>Agaricomycetes</taxon>
        <taxon>Hymenochaetales</taxon>
        <taxon>Hymenochaetaceae</taxon>
        <taxon>Phellinidium</taxon>
    </lineage>
</organism>
<evidence type="ECO:0000259" key="2">
    <source>
        <dbReference type="PROSITE" id="PS50181"/>
    </source>
</evidence>
<protein>
    <recommendedName>
        <fullName evidence="2">F-box domain-containing protein</fullName>
    </recommendedName>
</protein>
<sequence length="639" mass="73876">KTRSATRAQNLPLGDVGATSVSVPDDSQVEQDERPKKRARTRKREVAEVSKGADARSSPGFVGKPARKKRKLDMMMTMPVDVFCEIAHYLGPDDILRLSRSSKALRELLVSKSSRVIWHTAEESVGLPACPPDLSSPQYAALLFDTFCTHCLKARAFNHIITLRVRLCQKCFKKNIVSGDQIFRVGRLPEKYSTKPVAYMLVPTKDFSRVFQRIPQPPKVSDFSNCFYYLPQFRAILKEYSSFKESSATQKEFEKERLKMVWQMWPKVKAVESWLKKEKELRAKDRSNATMSRKDSVFKKLKELGYRDDYLNSSLDEKDWIWDSLIEQTRPLTERIWNNIRPQLEETLRLRQEKLNRIWKEERLKEHRENLIKLVKDFFYSEDGKTCCVAVSAFLKLPLSQEMIRADESWAIVVQTHWNSLKQKMLDLSESRKRSVTEEATYMVVKARAELGLPDISASDSSNDVDFGSQLNAILQHPSSVFGDYRLFYSGKCLFTFSTALDQLRTSCLRSYENRYNLDSPLSWEIGALDRSVIRIAEALYTSVGVARTLDDMYALDKSFVCMRCAPSTRLRYTWINLIGHFYSKLISFEFAKEDRLENLPGKLAGYFEDAQQYEDLKIAIVNRANCSRQNFLTDRTSL</sequence>
<feature type="domain" description="F-box" evidence="2">
    <location>
        <begin position="72"/>
        <end position="121"/>
    </location>
</feature>
<dbReference type="InterPro" id="IPR036047">
    <property type="entry name" value="F-box-like_dom_sf"/>
</dbReference>
<reference evidence="3 4" key="1">
    <citation type="submission" date="2019-02" db="EMBL/GenBank/DDBJ databases">
        <title>Genome sequencing of the rare red list fungi Phellinidium pouzarii.</title>
        <authorList>
            <person name="Buettner E."/>
            <person name="Kellner H."/>
        </authorList>
    </citation>
    <scope>NUCLEOTIDE SEQUENCE [LARGE SCALE GENOMIC DNA]</scope>
    <source>
        <strain evidence="3 4">DSM 108285</strain>
    </source>
</reference>
<dbReference type="Proteomes" id="UP000308199">
    <property type="component" value="Unassembled WGS sequence"/>
</dbReference>
<dbReference type="InterPro" id="IPR001810">
    <property type="entry name" value="F-box_dom"/>
</dbReference>
<feature type="non-terminal residue" evidence="3">
    <location>
        <position position="1"/>
    </location>
</feature>
<name>A0A4V3XB49_9AGAM</name>
<accession>A0A4V3XB49</accession>
<feature type="region of interest" description="Disordered" evidence="1">
    <location>
        <begin position="1"/>
        <end position="65"/>
    </location>
</feature>
<evidence type="ECO:0000313" key="4">
    <source>
        <dbReference type="Proteomes" id="UP000308199"/>
    </source>
</evidence>
<evidence type="ECO:0000256" key="1">
    <source>
        <dbReference type="SAM" id="MobiDB-lite"/>
    </source>
</evidence>
<dbReference type="AlphaFoldDB" id="A0A4V3XB49"/>
<dbReference type="Pfam" id="PF00646">
    <property type="entry name" value="F-box"/>
    <property type="match status" value="1"/>
</dbReference>
<feature type="compositionally biased region" description="Basic and acidic residues" evidence="1">
    <location>
        <begin position="44"/>
        <end position="54"/>
    </location>
</feature>
<dbReference type="EMBL" id="SGPK01000628">
    <property type="protein sequence ID" value="THH00583.1"/>
    <property type="molecule type" value="Genomic_DNA"/>
</dbReference>